<dbReference type="PANTHER" id="PTHR48206:SF1">
    <property type="entry name" value="CHLOROPLAST SENSOR KINASE, CHLOROPLASTIC"/>
    <property type="match status" value="1"/>
</dbReference>
<reference evidence="2 3" key="1">
    <citation type="journal article" date="2021" name="bioRxiv">
        <title>Chromosome-scale and haplotype-resolved genome assembly of a tetraploid potato cultivar.</title>
        <authorList>
            <person name="Sun H."/>
            <person name="Jiao W.-B."/>
            <person name="Krause K."/>
            <person name="Campoy J.A."/>
            <person name="Goel M."/>
            <person name="Folz-Donahue K."/>
            <person name="Kukat C."/>
            <person name="Huettel B."/>
            <person name="Schneeberger K."/>
        </authorList>
    </citation>
    <scope>NUCLEOTIDE SEQUENCE [LARGE SCALE GENOMIC DNA]</scope>
    <source>
        <strain evidence="2">SolTubOtavaFocal</strain>
        <tissue evidence="2">Leaves</tissue>
    </source>
</reference>
<organism evidence="2 3">
    <name type="scientific">Solanum tuberosum</name>
    <name type="common">Potato</name>
    <dbReference type="NCBI Taxonomy" id="4113"/>
    <lineage>
        <taxon>Eukaryota</taxon>
        <taxon>Viridiplantae</taxon>
        <taxon>Streptophyta</taxon>
        <taxon>Embryophyta</taxon>
        <taxon>Tracheophyta</taxon>
        <taxon>Spermatophyta</taxon>
        <taxon>Magnoliopsida</taxon>
        <taxon>eudicotyledons</taxon>
        <taxon>Gunneridae</taxon>
        <taxon>Pentapetalae</taxon>
        <taxon>asterids</taxon>
        <taxon>lamiids</taxon>
        <taxon>Solanales</taxon>
        <taxon>Solanaceae</taxon>
        <taxon>Solanoideae</taxon>
        <taxon>Solaneae</taxon>
        <taxon>Solanum</taxon>
    </lineage>
</organism>
<keyword evidence="3" id="KW-1185">Reference proteome</keyword>
<feature type="region of interest" description="Disordered" evidence="1">
    <location>
        <begin position="1"/>
        <end position="20"/>
    </location>
</feature>
<sequence length="627" mass="68495">MLLSALPPQNPLSNPTPPPHYPPTLLFSPAIFYKAAATSTIHASSHRLPLLTLTNAAATSSTTLRHVSGTCSDDDGDGDGDSMVTSASAVAAAIRNASTSPVEFVQTIEKDDGKNRGLVLPSVDFQRLCLEQLELFRLCAGREEWHDALFRSRDTIEIVYVRPAGSYVMDRLELQRVILHPRVNATDLVILIGNFSIPAGLRIAEAALSRQEAELLPELGAVVFPMLKHPFIVGFLVAELPSTTWDKGGLNVKGWPAQEETFPLPPSSDLKSLNIKTSSDHSFEMLKFTAEQRLNAINISRSLAMAYVMDQKSILLQQSTWQNNIRMSNLVEQIRGSLSSIRTLSKMLSVQIRKSEISYDIVQDILEQGDCLSDTLKGLQDAVSLTKANIMRYSEETLKRMPKSTHPDHESVRSQLSNNLSQKLESFSLKSKDLEMPMPPIALAPLRQEGIRPCNISDVLVDLVGAVVPLAHEQKRAVLLSEVPRSLQVPIEEPALRQALGNLIEGALLRIQAGGKVEIIATGAPAGGALVIIDDDGLDMHYMTQMHSLAPFGADLFSEDRVEDNMTWNFVAGLTVSREILESYGCVVRVISPRVTDAAIGTGGTRIELWFPSFSASSVVDGPSHEA</sequence>
<evidence type="ECO:0008006" key="4">
    <source>
        <dbReference type="Google" id="ProtNLM"/>
    </source>
</evidence>
<name>A0ABQ7USR4_SOLTU</name>
<comment type="caution">
    <text evidence="2">The sequence shown here is derived from an EMBL/GenBank/DDBJ whole genome shotgun (WGS) entry which is preliminary data.</text>
</comment>
<proteinExistence type="predicted"/>
<dbReference type="PANTHER" id="PTHR48206">
    <property type="entry name" value="CHLOROPLAST SENSOR KINASE, CHLOROPLASTIC"/>
    <property type="match status" value="1"/>
</dbReference>
<accession>A0ABQ7USR4</accession>
<evidence type="ECO:0000256" key="1">
    <source>
        <dbReference type="SAM" id="MobiDB-lite"/>
    </source>
</evidence>
<evidence type="ECO:0000313" key="2">
    <source>
        <dbReference type="EMBL" id="KAH0754254.1"/>
    </source>
</evidence>
<feature type="compositionally biased region" description="Basic and acidic residues" evidence="1">
    <location>
        <begin position="399"/>
        <end position="412"/>
    </location>
</feature>
<dbReference type="Proteomes" id="UP000826656">
    <property type="component" value="Unassembled WGS sequence"/>
</dbReference>
<protein>
    <recommendedName>
        <fullName evidence="4">Chloroplast sensor kinase, chloroplastic</fullName>
    </recommendedName>
</protein>
<feature type="region of interest" description="Disordered" evidence="1">
    <location>
        <begin position="399"/>
        <end position="418"/>
    </location>
</feature>
<dbReference type="Gene3D" id="3.30.565.10">
    <property type="entry name" value="Histidine kinase-like ATPase, C-terminal domain"/>
    <property type="match status" value="1"/>
</dbReference>
<dbReference type="InterPro" id="IPR053334">
    <property type="entry name" value="Chloroplast_Sensor_Kinase"/>
</dbReference>
<dbReference type="InterPro" id="IPR036890">
    <property type="entry name" value="HATPase_C_sf"/>
</dbReference>
<feature type="compositionally biased region" description="Pro residues" evidence="1">
    <location>
        <begin position="8"/>
        <end position="20"/>
    </location>
</feature>
<dbReference type="SUPFAM" id="SSF55874">
    <property type="entry name" value="ATPase domain of HSP90 chaperone/DNA topoisomerase II/histidine kinase"/>
    <property type="match status" value="1"/>
</dbReference>
<evidence type="ECO:0000313" key="3">
    <source>
        <dbReference type="Proteomes" id="UP000826656"/>
    </source>
</evidence>
<gene>
    <name evidence="2" type="ORF">KY290_024524</name>
</gene>
<dbReference type="EMBL" id="JAIVGD010000018">
    <property type="protein sequence ID" value="KAH0754254.1"/>
    <property type="molecule type" value="Genomic_DNA"/>
</dbReference>